<organism evidence="2 3">
    <name type="scientific">Xenotaenia resolanae</name>
    <dbReference type="NCBI Taxonomy" id="208358"/>
    <lineage>
        <taxon>Eukaryota</taxon>
        <taxon>Metazoa</taxon>
        <taxon>Chordata</taxon>
        <taxon>Craniata</taxon>
        <taxon>Vertebrata</taxon>
        <taxon>Euteleostomi</taxon>
        <taxon>Actinopterygii</taxon>
        <taxon>Neopterygii</taxon>
        <taxon>Teleostei</taxon>
        <taxon>Neoteleostei</taxon>
        <taxon>Acanthomorphata</taxon>
        <taxon>Ovalentaria</taxon>
        <taxon>Atherinomorphae</taxon>
        <taxon>Cyprinodontiformes</taxon>
        <taxon>Goodeidae</taxon>
        <taxon>Xenotaenia</taxon>
    </lineage>
</organism>
<feature type="region of interest" description="Disordered" evidence="1">
    <location>
        <begin position="81"/>
        <end position="120"/>
    </location>
</feature>
<protein>
    <submittedName>
        <fullName evidence="2">Uncharacterized protein</fullName>
    </submittedName>
</protein>
<evidence type="ECO:0000256" key="1">
    <source>
        <dbReference type="SAM" id="MobiDB-lite"/>
    </source>
</evidence>
<comment type="caution">
    <text evidence="2">The sequence shown here is derived from an EMBL/GenBank/DDBJ whole genome shotgun (WGS) entry which is preliminary data.</text>
</comment>
<feature type="compositionally biased region" description="Polar residues" evidence="1">
    <location>
        <begin position="240"/>
        <end position="249"/>
    </location>
</feature>
<accession>A0ABV0WR35</accession>
<dbReference type="Proteomes" id="UP001444071">
    <property type="component" value="Unassembled WGS sequence"/>
</dbReference>
<sequence>MLPASLNSGFLRCSKPNRMFPPKMDLADSRQVSARDRWVQQQMEEAMRHLPMDLEVLPSPLLLEQMEREAAQCRRVREGCSFPPPQLRHSLPAPVPAAKPSSSSRRKKHRRGAPTCGSAGEEVVSLPADVRTAASKPASSSATAQFPRLAAALPMPPSLTLARCSEATPDKLEQRLRFYARQIKSFRTTSLMYSSPEPMERIRQMKRDYETAVRQFYCRPPSPTPSHMSGAAAQSTSCLQNGATATAEQPTPGLQGAAADQPTSGLQSAAVEQSTPGPQPDSKPYSQPKSSSTSSSRCRGRCKRDSSAQVNGGVSDASASAHATEGLGD</sequence>
<reference evidence="2 3" key="1">
    <citation type="submission" date="2021-06" db="EMBL/GenBank/DDBJ databases">
        <authorList>
            <person name="Palmer J.M."/>
        </authorList>
    </citation>
    <scope>NUCLEOTIDE SEQUENCE [LARGE SCALE GENOMIC DNA]</scope>
    <source>
        <strain evidence="2 3">XR_2019</strain>
        <tissue evidence="2">Muscle</tissue>
    </source>
</reference>
<gene>
    <name evidence="2" type="ORF">XENORESO_005130</name>
</gene>
<feature type="compositionally biased region" description="Low complexity" evidence="1">
    <location>
        <begin position="280"/>
        <end position="297"/>
    </location>
</feature>
<name>A0ABV0WR35_9TELE</name>
<keyword evidence="3" id="KW-1185">Reference proteome</keyword>
<feature type="non-terminal residue" evidence="2">
    <location>
        <position position="329"/>
    </location>
</feature>
<feature type="compositionally biased region" description="Polar residues" evidence="1">
    <location>
        <begin position="261"/>
        <end position="276"/>
    </location>
</feature>
<evidence type="ECO:0000313" key="2">
    <source>
        <dbReference type="EMBL" id="MEQ2271499.1"/>
    </source>
</evidence>
<dbReference type="EMBL" id="JAHRIM010061967">
    <property type="protein sequence ID" value="MEQ2271499.1"/>
    <property type="molecule type" value="Genomic_DNA"/>
</dbReference>
<proteinExistence type="predicted"/>
<feature type="region of interest" description="Disordered" evidence="1">
    <location>
        <begin position="240"/>
        <end position="329"/>
    </location>
</feature>
<evidence type="ECO:0000313" key="3">
    <source>
        <dbReference type="Proteomes" id="UP001444071"/>
    </source>
</evidence>